<dbReference type="NCBIfam" id="TIGR01787">
    <property type="entry name" value="squalene_cyclas"/>
    <property type="match status" value="1"/>
</dbReference>
<protein>
    <recommendedName>
        <fullName evidence="7">Terpene cyclase/mutase family member</fullName>
        <ecNumber evidence="7">5.4.99.-</ecNumber>
    </recommendedName>
</protein>
<proteinExistence type="inferred from homology"/>
<dbReference type="InterPro" id="IPR008930">
    <property type="entry name" value="Terpenoid_cyclase/PrenylTrfase"/>
</dbReference>
<evidence type="ECO:0000256" key="3">
    <source>
        <dbReference type="ARBA" id="ARBA00022737"/>
    </source>
</evidence>
<feature type="domain" description="Squalene cyclase C-terminal" evidence="8">
    <location>
        <begin position="380"/>
        <end position="707"/>
    </location>
</feature>
<dbReference type="InterPro" id="IPR018333">
    <property type="entry name" value="Squalene_cyclase"/>
</dbReference>
<dbReference type="Pfam" id="PF13243">
    <property type="entry name" value="SQHop_cyclase_C"/>
    <property type="match status" value="1"/>
</dbReference>
<dbReference type="GO" id="GO:0016104">
    <property type="term" value="P:triterpenoid biosynthetic process"/>
    <property type="evidence" value="ECO:0007669"/>
    <property type="project" value="InterPro"/>
</dbReference>
<comment type="similarity">
    <text evidence="1 7">Belongs to the terpene cyclase/mutase family.</text>
</comment>
<evidence type="ECO:0000256" key="7">
    <source>
        <dbReference type="RuleBase" id="RU362003"/>
    </source>
</evidence>
<organism evidence="10 11">
    <name type="scientific">Polyplosphaeria fusca</name>
    <dbReference type="NCBI Taxonomy" id="682080"/>
    <lineage>
        <taxon>Eukaryota</taxon>
        <taxon>Fungi</taxon>
        <taxon>Dikarya</taxon>
        <taxon>Ascomycota</taxon>
        <taxon>Pezizomycotina</taxon>
        <taxon>Dothideomycetes</taxon>
        <taxon>Pleosporomycetidae</taxon>
        <taxon>Pleosporales</taxon>
        <taxon>Tetraplosphaeriaceae</taxon>
        <taxon>Polyplosphaeria</taxon>
    </lineage>
</organism>
<evidence type="ECO:0000256" key="6">
    <source>
        <dbReference type="ARBA" id="ARBA00023235"/>
    </source>
</evidence>
<keyword evidence="4" id="KW-0752">Steroid biosynthesis</keyword>
<dbReference type="EMBL" id="ML996166">
    <property type="protein sequence ID" value="KAF2733119.1"/>
    <property type="molecule type" value="Genomic_DNA"/>
</dbReference>
<dbReference type="GO" id="GO:0000250">
    <property type="term" value="F:lanosterol synthase activity"/>
    <property type="evidence" value="ECO:0007669"/>
    <property type="project" value="TreeGrafter"/>
</dbReference>
<dbReference type="SFLD" id="SFLDG01016">
    <property type="entry name" value="Prenyltransferase_Like_2"/>
    <property type="match status" value="1"/>
</dbReference>
<dbReference type="Gene3D" id="1.50.10.20">
    <property type="match status" value="2"/>
</dbReference>
<reference evidence="10" key="1">
    <citation type="journal article" date="2020" name="Stud. Mycol.">
        <title>101 Dothideomycetes genomes: a test case for predicting lifestyles and emergence of pathogens.</title>
        <authorList>
            <person name="Haridas S."/>
            <person name="Albert R."/>
            <person name="Binder M."/>
            <person name="Bloem J."/>
            <person name="Labutti K."/>
            <person name="Salamov A."/>
            <person name="Andreopoulos B."/>
            <person name="Baker S."/>
            <person name="Barry K."/>
            <person name="Bills G."/>
            <person name="Bluhm B."/>
            <person name="Cannon C."/>
            <person name="Castanera R."/>
            <person name="Culley D."/>
            <person name="Daum C."/>
            <person name="Ezra D."/>
            <person name="Gonzalez J."/>
            <person name="Henrissat B."/>
            <person name="Kuo A."/>
            <person name="Liang C."/>
            <person name="Lipzen A."/>
            <person name="Lutzoni F."/>
            <person name="Magnuson J."/>
            <person name="Mondo S."/>
            <person name="Nolan M."/>
            <person name="Ohm R."/>
            <person name="Pangilinan J."/>
            <person name="Park H.-J."/>
            <person name="Ramirez L."/>
            <person name="Alfaro M."/>
            <person name="Sun H."/>
            <person name="Tritt A."/>
            <person name="Yoshinaga Y."/>
            <person name="Zwiers L.-H."/>
            <person name="Turgeon B."/>
            <person name="Goodwin S."/>
            <person name="Spatafora J."/>
            <person name="Crous P."/>
            <person name="Grigoriev I."/>
        </authorList>
    </citation>
    <scope>NUCLEOTIDE SEQUENCE</scope>
    <source>
        <strain evidence="10">CBS 125425</strain>
    </source>
</reference>
<dbReference type="GO" id="GO:0005811">
    <property type="term" value="C:lipid droplet"/>
    <property type="evidence" value="ECO:0007669"/>
    <property type="project" value="InterPro"/>
</dbReference>
<evidence type="ECO:0000259" key="8">
    <source>
        <dbReference type="Pfam" id="PF13243"/>
    </source>
</evidence>
<dbReference type="InterPro" id="IPR032697">
    <property type="entry name" value="SQ_cyclase_N"/>
</dbReference>
<dbReference type="AlphaFoldDB" id="A0A9P4QUU7"/>
<feature type="domain" description="Squalene cyclase N-terminal" evidence="9">
    <location>
        <begin position="75"/>
        <end position="322"/>
    </location>
</feature>
<dbReference type="EC" id="5.4.99.-" evidence="7"/>
<keyword evidence="3" id="KW-0677">Repeat</keyword>
<evidence type="ECO:0000256" key="1">
    <source>
        <dbReference type="ARBA" id="ARBA00009755"/>
    </source>
</evidence>
<accession>A0A9P4QUU7</accession>
<evidence type="ECO:0000256" key="2">
    <source>
        <dbReference type="ARBA" id="ARBA00022516"/>
    </source>
</evidence>
<evidence type="ECO:0000313" key="10">
    <source>
        <dbReference type="EMBL" id="KAF2733119.1"/>
    </source>
</evidence>
<keyword evidence="6 7" id="KW-0413">Isomerase</keyword>
<dbReference type="FunFam" id="1.50.10.20:FF:000003">
    <property type="entry name" value="Terpene cyclase/mutase family member"/>
    <property type="match status" value="1"/>
</dbReference>
<evidence type="ECO:0000256" key="5">
    <source>
        <dbReference type="ARBA" id="ARBA00023098"/>
    </source>
</evidence>
<dbReference type="Pfam" id="PF13249">
    <property type="entry name" value="SQHop_cyclase_N"/>
    <property type="match status" value="1"/>
</dbReference>
<keyword evidence="11" id="KW-1185">Reference proteome</keyword>
<evidence type="ECO:0000259" key="9">
    <source>
        <dbReference type="Pfam" id="PF13249"/>
    </source>
</evidence>
<evidence type="ECO:0000256" key="4">
    <source>
        <dbReference type="ARBA" id="ARBA00022955"/>
    </source>
</evidence>
<dbReference type="PANTHER" id="PTHR11764">
    <property type="entry name" value="TERPENE CYCLASE/MUTASE FAMILY MEMBER"/>
    <property type="match status" value="1"/>
</dbReference>
<name>A0A9P4QUU7_9PLEO</name>
<sequence length="723" mass="82948">MDADLLPKTDSSRWRLYTNEEGVHCWTYLTEGANAVERPQTFAEKYFLGLPRPSKPPSVAQSYSDAARNGLLFYAQLQLEDGHWGSSYAGPSFTLPGIVFSLYITEGTILEEWAVDMTRWVCHHQNDDGGWGLHTLGESTLFGTVLYYVTLRILGMKATNVVAVKARDFIQRLAGGAALAPQWGRYWLSALNLYKWEGVQPVPSEMWQVILPSWVPIHPWRWWVQCRSVYLPVSYLYSNRCQMELNDLLLELRSELYCQPYDSVDFSAYLHNVCPLDRKRPINHFLSIANHFLRAWEWYIRPEWIHNRANTVVRDLIRREDENTSYNDIASVNKPFHTVAVHFSDGTRSQAVKMHHEKILPYLWRDEIGINVGGTNGAQFWDTAFSIIAIAGAGLGKDPQFCDILQKAHRFLEVSQFRKDLNDPFRQKRKGGWPFSTKDQSYIVSDCAAEGLKATLMLQEELGFDKIISTERLFDCVDTLLTMQNPDHGFGSYEKARVGTYVEMFNPAEIFDRCMVEYSYPECTTAVVTGLSMFRRHYPSHAQKQIEAVIQSATGYLKSSQRPDGSWYGSWGICFTYGTMFGLEGLAAAGLTYATSKEAQRACHFLVERQKDDGGWGEHWESCERREYVEHEKSQVVNTAWAVLGLMVARYPDRAVVARGLELIRHRQQPTGEWLQEAIEGIFNCTCTIEYPNYKFHFSIHALGRFEHDYVPAMNKLSKETET</sequence>
<dbReference type="PROSITE" id="PS01074">
    <property type="entry name" value="TERPENE_SYNTHASES"/>
    <property type="match status" value="1"/>
</dbReference>
<dbReference type="CDD" id="cd02892">
    <property type="entry name" value="SQCY_1"/>
    <property type="match status" value="1"/>
</dbReference>
<dbReference type="Proteomes" id="UP000799444">
    <property type="component" value="Unassembled WGS sequence"/>
</dbReference>
<dbReference type="SUPFAM" id="SSF48239">
    <property type="entry name" value="Terpenoid cyclases/Protein prenyltransferases"/>
    <property type="match status" value="2"/>
</dbReference>
<evidence type="ECO:0000313" key="11">
    <source>
        <dbReference type="Proteomes" id="UP000799444"/>
    </source>
</evidence>
<dbReference type="InterPro" id="IPR002365">
    <property type="entry name" value="Terpene_synthase_CS"/>
</dbReference>
<keyword evidence="5" id="KW-0443">Lipid metabolism</keyword>
<dbReference type="Gene3D" id="6.20.120.20">
    <property type="match status" value="1"/>
</dbReference>
<keyword evidence="2" id="KW-0444">Lipid biosynthesis</keyword>
<dbReference type="InterPro" id="IPR032696">
    <property type="entry name" value="SQ_cyclase_C"/>
</dbReference>
<dbReference type="OrthoDB" id="21502at2759"/>
<comment type="caution">
    <text evidence="10">The sequence shown here is derived from an EMBL/GenBank/DDBJ whole genome shotgun (WGS) entry which is preliminary data.</text>
</comment>
<gene>
    <name evidence="10" type="ORF">EJ04DRAFT_439749</name>
</gene>
<dbReference type="PANTHER" id="PTHR11764:SF20">
    <property type="entry name" value="LANOSTEROL SYNTHASE"/>
    <property type="match status" value="1"/>
</dbReference>
<dbReference type="GO" id="GO:0006696">
    <property type="term" value="P:ergosterol biosynthetic process"/>
    <property type="evidence" value="ECO:0007669"/>
    <property type="project" value="TreeGrafter"/>
</dbReference>